<dbReference type="InParanoid" id="B4MST0"/>
<dbReference type="OrthoDB" id="7854943at2759"/>
<comment type="subcellular location">
    <subcellularLocation>
        <location evidence="3">Cytoplasm</location>
    </subcellularLocation>
    <subcellularLocation>
        <location evidence="3">Nucleus</location>
    </subcellularLocation>
</comment>
<keyword evidence="1 3" id="KW-0539">Nucleus</keyword>
<dbReference type="InterPro" id="IPR016295">
    <property type="entry name" value="Proteasome_beta4"/>
</dbReference>
<comment type="similarity">
    <text evidence="3">Belongs to the peptidase T1B family.</text>
</comment>
<evidence type="ECO:0000256" key="2">
    <source>
        <dbReference type="ARBA" id="ARBA00026071"/>
    </source>
</evidence>
<dbReference type="InterPro" id="IPR029055">
    <property type="entry name" value="Ntn_hydrolases_N"/>
</dbReference>
<gene>
    <name evidence="4" type="primary">Dwil\GK19842</name>
    <name evidence="4" type="ORF">Dwil_GK19842</name>
</gene>
<dbReference type="HOGENOM" id="CLU_072435_0_1_1"/>
<evidence type="ECO:0000256" key="3">
    <source>
        <dbReference type="PIRNR" id="PIRNR001213"/>
    </source>
</evidence>
<dbReference type="AlphaFoldDB" id="B4MST0"/>
<dbReference type="GO" id="GO:0019774">
    <property type="term" value="C:proteasome core complex, beta-subunit complex"/>
    <property type="evidence" value="ECO:0007669"/>
    <property type="project" value="UniProtKB-UniRule"/>
</dbReference>
<organism evidence="4 5">
    <name type="scientific">Drosophila willistoni</name>
    <name type="common">Fruit fly</name>
    <dbReference type="NCBI Taxonomy" id="7260"/>
    <lineage>
        <taxon>Eukaryota</taxon>
        <taxon>Metazoa</taxon>
        <taxon>Ecdysozoa</taxon>
        <taxon>Arthropoda</taxon>
        <taxon>Hexapoda</taxon>
        <taxon>Insecta</taxon>
        <taxon>Pterygota</taxon>
        <taxon>Neoptera</taxon>
        <taxon>Endopterygota</taxon>
        <taxon>Diptera</taxon>
        <taxon>Brachycera</taxon>
        <taxon>Muscomorpha</taxon>
        <taxon>Ephydroidea</taxon>
        <taxon>Drosophilidae</taxon>
        <taxon>Drosophila</taxon>
        <taxon>Sophophora</taxon>
    </lineage>
</organism>
<protein>
    <recommendedName>
        <fullName evidence="3">Proteasome subunit beta</fullName>
    </recommendedName>
</protein>
<evidence type="ECO:0000313" key="4">
    <source>
        <dbReference type="EMBL" id="EDW75169.1"/>
    </source>
</evidence>
<dbReference type="InterPro" id="IPR023333">
    <property type="entry name" value="Proteasome_suB-type"/>
</dbReference>
<dbReference type="InterPro" id="IPR001353">
    <property type="entry name" value="Proteasome_sua/b"/>
</dbReference>
<dbReference type="GO" id="GO:0005737">
    <property type="term" value="C:cytoplasm"/>
    <property type="evidence" value="ECO:0007669"/>
    <property type="project" value="UniProtKB-SubCell"/>
</dbReference>
<dbReference type="Gene3D" id="3.60.20.10">
    <property type="entry name" value="Glutamine Phosphoribosylpyrophosphate, subunit 1, domain 1"/>
    <property type="match status" value="1"/>
</dbReference>
<comment type="subunit">
    <text evidence="2">The 26S proteasome consists of a 20S proteasome core and two 19S regulatory subunits. The 20S proteasome core is composed of 28 subunits that are arranged in four stacked rings, resulting in a barrel-shaped structure. The two end rings are each formed by seven alpha subunits, and the two central rings are each formed by seven beta subunits. The catalytic chamber with the active sites is on the inside of the barrel.</text>
</comment>
<reference evidence="4 5" key="1">
    <citation type="journal article" date="2007" name="Nature">
        <title>Evolution of genes and genomes on the Drosophila phylogeny.</title>
        <authorList>
            <consortium name="Drosophila 12 Genomes Consortium"/>
            <person name="Clark A.G."/>
            <person name="Eisen M.B."/>
            <person name="Smith D.R."/>
            <person name="Bergman C.M."/>
            <person name="Oliver B."/>
            <person name="Markow T.A."/>
            <person name="Kaufman T.C."/>
            <person name="Kellis M."/>
            <person name="Gelbart W."/>
            <person name="Iyer V.N."/>
            <person name="Pollard D.A."/>
            <person name="Sackton T.B."/>
            <person name="Larracuente A.M."/>
            <person name="Singh N.D."/>
            <person name="Abad J.P."/>
            <person name="Abt D.N."/>
            <person name="Adryan B."/>
            <person name="Aguade M."/>
            <person name="Akashi H."/>
            <person name="Anderson W.W."/>
            <person name="Aquadro C.F."/>
            <person name="Ardell D.H."/>
            <person name="Arguello R."/>
            <person name="Artieri C.G."/>
            <person name="Barbash D.A."/>
            <person name="Barker D."/>
            <person name="Barsanti P."/>
            <person name="Batterham P."/>
            <person name="Batzoglou S."/>
            <person name="Begun D."/>
            <person name="Bhutkar A."/>
            <person name="Blanco E."/>
            <person name="Bosak S.A."/>
            <person name="Bradley R.K."/>
            <person name="Brand A.D."/>
            <person name="Brent M.R."/>
            <person name="Brooks A.N."/>
            <person name="Brown R.H."/>
            <person name="Butlin R.K."/>
            <person name="Caggese C."/>
            <person name="Calvi B.R."/>
            <person name="Bernardo de Carvalho A."/>
            <person name="Caspi A."/>
            <person name="Castrezana S."/>
            <person name="Celniker S.E."/>
            <person name="Chang J.L."/>
            <person name="Chapple C."/>
            <person name="Chatterji S."/>
            <person name="Chinwalla A."/>
            <person name="Civetta A."/>
            <person name="Clifton S.W."/>
            <person name="Comeron J.M."/>
            <person name="Costello J.C."/>
            <person name="Coyne J.A."/>
            <person name="Daub J."/>
            <person name="David R.G."/>
            <person name="Delcher A.L."/>
            <person name="Delehaunty K."/>
            <person name="Do C.B."/>
            <person name="Ebling H."/>
            <person name="Edwards K."/>
            <person name="Eickbush T."/>
            <person name="Evans J.D."/>
            <person name="Filipski A."/>
            <person name="Findeiss S."/>
            <person name="Freyhult E."/>
            <person name="Fulton L."/>
            <person name="Fulton R."/>
            <person name="Garcia A.C."/>
            <person name="Gardiner A."/>
            <person name="Garfield D.A."/>
            <person name="Garvin B.E."/>
            <person name="Gibson G."/>
            <person name="Gilbert D."/>
            <person name="Gnerre S."/>
            <person name="Godfrey J."/>
            <person name="Good R."/>
            <person name="Gotea V."/>
            <person name="Gravely B."/>
            <person name="Greenberg A.J."/>
            <person name="Griffiths-Jones S."/>
            <person name="Gross S."/>
            <person name="Guigo R."/>
            <person name="Gustafson E.A."/>
            <person name="Haerty W."/>
            <person name="Hahn M.W."/>
            <person name="Halligan D.L."/>
            <person name="Halpern A.L."/>
            <person name="Halter G.M."/>
            <person name="Han M.V."/>
            <person name="Heger A."/>
            <person name="Hillier L."/>
            <person name="Hinrichs A.S."/>
            <person name="Holmes I."/>
            <person name="Hoskins R.A."/>
            <person name="Hubisz M.J."/>
            <person name="Hultmark D."/>
            <person name="Huntley M.A."/>
            <person name="Jaffe D.B."/>
            <person name="Jagadeeshan S."/>
            <person name="Jeck W.R."/>
            <person name="Johnson J."/>
            <person name="Jones C.D."/>
            <person name="Jordan W.C."/>
            <person name="Karpen G.H."/>
            <person name="Kataoka E."/>
            <person name="Keightley P.D."/>
            <person name="Kheradpour P."/>
            <person name="Kirkness E.F."/>
            <person name="Koerich L.B."/>
            <person name="Kristiansen K."/>
            <person name="Kudrna D."/>
            <person name="Kulathinal R.J."/>
            <person name="Kumar S."/>
            <person name="Kwok R."/>
            <person name="Lander E."/>
            <person name="Langley C.H."/>
            <person name="Lapoint R."/>
            <person name="Lazzaro B.P."/>
            <person name="Lee S.J."/>
            <person name="Levesque L."/>
            <person name="Li R."/>
            <person name="Lin C.F."/>
            <person name="Lin M.F."/>
            <person name="Lindblad-Toh K."/>
            <person name="Llopart A."/>
            <person name="Long M."/>
            <person name="Low L."/>
            <person name="Lozovsky E."/>
            <person name="Lu J."/>
            <person name="Luo M."/>
            <person name="Machado C.A."/>
            <person name="Makalowski W."/>
            <person name="Marzo M."/>
            <person name="Matsuda M."/>
            <person name="Matzkin L."/>
            <person name="McAllister B."/>
            <person name="McBride C.S."/>
            <person name="McKernan B."/>
            <person name="McKernan K."/>
            <person name="Mendez-Lago M."/>
            <person name="Minx P."/>
            <person name="Mollenhauer M.U."/>
            <person name="Montooth K."/>
            <person name="Mount S.M."/>
            <person name="Mu X."/>
            <person name="Myers E."/>
            <person name="Negre B."/>
            <person name="Newfeld S."/>
            <person name="Nielsen R."/>
            <person name="Noor M.A."/>
            <person name="O'Grady P."/>
            <person name="Pachter L."/>
            <person name="Papaceit M."/>
            <person name="Parisi M.J."/>
            <person name="Parisi M."/>
            <person name="Parts L."/>
            <person name="Pedersen J.S."/>
            <person name="Pesole G."/>
            <person name="Phillippy A.M."/>
            <person name="Ponting C.P."/>
            <person name="Pop M."/>
            <person name="Porcelli D."/>
            <person name="Powell J.R."/>
            <person name="Prohaska S."/>
            <person name="Pruitt K."/>
            <person name="Puig M."/>
            <person name="Quesneville H."/>
            <person name="Ram K.R."/>
            <person name="Rand D."/>
            <person name="Rasmussen M.D."/>
            <person name="Reed L.K."/>
            <person name="Reenan R."/>
            <person name="Reily A."/>
            <person name="Remington K.A."/>
            <person name="Rieger T.T."/>
            <person name="Ritchie M.G."/>
            <person name="Robin C."/>
            <person name="Rogers Y.H."/>
            <person name="Rohde C."/>
            <person name="Rozas J."/>
            <person name="Rubenfield M.J."/>
            <person name="Ruiz A."/>
            <person name="Russo S."/>
            <person name="Salzberg S.L."/>
            <person name="Sanchez-Gracia A."/>
            <person name="Saranga D.J."/>
            <person name="Sato H."/>
            <person name="Schaeffer S.W."/>
            <person name="Schatz M.C."/>
            <person name="Schlenke T."/>
            <person name="Schwartz R."/>
            <person name="Segarra C."/>
            <person name="Singh R.S."/>
            <person name="Sirot L."/>
            <person name="Sirota M."/>
            <person name="Sisneros N.B."/>
            <person name="Smith C.D."/>
            <person name="Smith T.F."/>
            <person name="Spieth J."/>
            <person name="Stage D.E."/>
            <person name="Stark A."/>
            <person name="Stephan W."/>
            <person name="Strausberg R.L."/>
            <person name="Strempel S."/>
            <person name="Sturgill D."/>
            <person name="Sutton G."/>
            <person name="Sutton G.G."/>
            <person name="Tao W."/>
            <person name="Teichmann S."/>
            <person name="Tobari Y.N."/>
            <person name="Tomimura Y."/>
            <person name="Tsolas J.M."/>
            <person name="Valente V.L."/>
            <person name="Venter E."/>
            <person name="Venter J.C."/>
            <person name="Vicario S."/>
            <person name="Vieira F.G."/>
            <person name="Vilella A.J."/>
            <person name="Villasante A."/>
            <person name="Walenz B."/>
            <person name="Wang J."/>
            <person name="Wasserman M."/>
            <person name="Watts T."/>
            <person name="Wilson D."/>
            <person name="Wilson R.K."/>
            <person name="Wing R.A."/>
            <person name="Wolfner M.F."/>
            <person name="Wong A."/>
            <person name="Wong G.K."/>
            <person name="Wu C.I."/>
            <person name="Wu G."/>
            <person name="Yamamoto D."/>
            <person name="Yang H.P."/>
            <person name="Yang S.P."/>
            <person name="Yorke J.A."/>
            <person name="Yoshida K."/>
            <person name="Zdobnov E."/>
            <person name="Zhang P."/>
            <person name="Zhang Y."/>
            <person name="Zimin A.V."/>
            <person name="Baldwin J."/>
            <person name="Abdouelleil A."/>
            <person name="Abdulkadir J."/>
            <person name="Abebe A."/>
            <person name="Abera B."/>
            <person name="Abreu J."/>
            <person name="Acer S.C."/>
            <person name="Aftuck L."/>
            <person name="Alexander A."/>
            <person name="An P."/>
            <person name="Anderson E."/>
            <person name="Anderson S."/>
            <person name="Arachi H."/>
            <person name="Azer M."/>
            <person name="Bachantsang P."/>
            <person name="Barry A."/>
            <person name="Bayul T."/>
            <person name="Berlin A."/>
            <person name="Bessette D."/>
            <person name="Bloom T."/>
            <person name="Blye J."/>
            <person name="Boguslavskiy L."/>
            <person name="Bonnet C."/>
            <person name="Boukhgalter B."/>
            <person name="Bourzgui I."/>
            <person name="Brown A."/>
            <person name="Cahill P."/>
            <person name="Channer S."/>
            <person name="Cheshatsang Y."/>
            <person name="Chuda L."/>
            <person name="Citroen M."/>
            <person name="Collymore A."/>
            <person name="Cooke P."/>
            <person name="Costello M."/>
            <person name="D'Aco K."/>
            <person name="Daza R."/>
            <person name="De Haan G."/>
            <person name="DeGray S."/>
            <person name="DeMaso C."/>
            <person name="Dhargay N."/>
            <person name="Dooley K."/>
            <person name="Dooley E."/>
            <person name="Doricent M."/>
            <person name="Dorje P."/>
            <person name="Dorjee K."/>
            <person name="Dupes A."/>
            <person name="Elong R."/>
            <person name="Falk J."/>
            <person name="Farina A."/>
            <person name="Faro S."/>
            <person name="Ferguson D."/>
            <person name="Fisher S."/>
            <person name="Foley C.D."/>
            <person name="Franke A."/>
            <person name="Friedrich D."/>
            <person name="Gadbois L."/>
            <person name="Gearin G."/>
            <person name="Gearin C.R."/>
            <person name="Giannoukos G."/>
            <person name="Goode T."/>
            <person name="Graham J."/>
            <person name="Grandbois E."/>
            <person name="Grewal S."/>
            <person name="Gyaltsen K."/>
            <person name="Hafez N."/>
            <person name="Hagos B."/>
            <person name="Hall J."/>
            <person name="Henson C."/>
            <person name="Hollinger A."/>
            <person name="Honan T."/>
            <person name="Huard M.D."/>
            <person name="Hughes L."/>
            <person name="Hurhula B."/>
            <person name="Husby M.E."/>
            <person name="Kamat A."/>
            <person name="Kanga B."/>
            <person name="Kashin S."/>
            <person name="Khazanovich D."/>
            <person name="Kisner P."/>
            <person name="Lance K."/>
            <person name="Lara M."/>
            <person name="Lee W."/>
            <person name="Lennon N."/>
            <person name="Letendre F."/>
            <person name="LeVine R."/>
            <person name="Lipovsky A."/>
            <person name="Liu X."/>
            <person name="Liu J."/>
            <person name="Liu S."/>
            <person name="Lokyitsang T."/>
            <person name="Lokyitsang Y."/>
            <person name="Lubonja R."/>
            <person name="Lui A."/>
            <person name="MacDonald P."/>
            <person name="Magnisalis V."/>
            <person name="Maru K."/>
            <person name="Matthews C."/>
            <person name="McCusker W."/>
            <person name="McDonough S."/>
            <person name="Mehta T."/>
            <person name="Meldrim J."/>
            <person name="Meneus L."/>
            <person name="Mihai O."/>
            <person name="Mihalev A."/>
            <person name="Mihova T."/>
            <person name="Mittelman R."/>
            <person name="Mlenga V."/>
            <person name="Montmayeur A."/>
            <person name="Mulrain L."/>
            <person name="Navidi A."/>
            <person name="Naylor J."/>
            <person name="Negash T."/>
            <person name="Nguyen T."/>
            <person name="Nguyen N."/>
            <person name="Nicol R."/>
            <person name="Norbu C."/>
            <person name="Norbu N."/>
            <person name="Novod N."/>
            <person name="O'Neill B."/>
            <person name="Osman S."/>
            <person name="Markiewicz E."/>
            <person name="Oyono O.L."/>
            <person name="Patti C."/>
            <person name="Phunkhang P."/>
            <person name="Pierre F."/>
            <person name="Priest M."/>
            <person name="Raghuraman S."/>
            <person name="Rege F."/>
            <person name="Reyes R."/>
            <person name="Rise C."/>
            <person name="Rogov P."/>
            <person name="Ross K."/>
            <person name="Ryan E."/>
            <person name="Settipalli S."/>
            <person name="Shea T."/>
            <person name="Sherpa N."/>
            <person name="Shi L."/>
            <person name="Shih D."/>
            <person name="Sparrow T."/>
            <person name="Spaulding J."/>
            <person name="Stalker J."/>
            <person name="Stange-Thomann N."/>
            <person name="Stavropoulos S."/>
            <person name="Stone C."/>
            <person name="Strader C."/>
            <person name="Tesfaye S."/>
            <person name="Thomson T."/>
            <person name="Thoulutsang Y."/>
            <person name="Thoulutsang D."/>
            <person name="Topham K."/>
            <person name="Topping I."/>
            <person name="Tsamla T."/>
            <person name="Vassiliev H."/>
            <person name="Vo A."/>
            <person name="Wangchuk T."/>
            <person name="Wangdi T."/>
            <person name="Weiand M."/>
            <person name="Wilkinson J."/>
            <person name="Wilson A."/>
            <person name="Yadav S."/>
            <person name="Young G."/>
            <person name="Yu Q."/>
            <person name="Zembek L."/>
            <person name="Zhong D."/>
            <person name="Zimmer A."/>
            <person name="Zwirko Z."/>
            <person name="Jaffe D.B."/>
            <person name="Alvarez P."/>
            <person name="Brockman W."/>
            <person name="Butler J."/>
            <person name="Chin C."/>
            <person name="Gnerre S."/>
            <person name="Grabherr M."/>
            <person name="Kleber M."/>
            <person name="Mauceli E."/>
            <person name="MacCallum I."/>
        </authorList>
    </citation>
    <scope>NUCLEOTIDE SEQUENCE [LARGE SCALE GENOMIC DNA]</scope>
    <source>
        <strain evidence="5">Tucson 14030-0811.24</strain>
    </source>
</reference>
<dbReference type="STRING" id="7260.B4MST0"/>
<dbReference type="KEGG" id="dwi:6641306"/>
<dbReference type="GO" id="GO:0016787">
    <property type="term" value="F:hydrolase activity"/>
    <property type="evidence" value="ECO:0007669"/>
    <property type="project" value="UniProtKB-KW"/>
</dbReference>
<dbReference type="Proteomes" id="UP000007798">
    <property type="component" value="Unassembled WGS sequence"/>
</dbReference>
<comment type="function">
    <text evidence="3">Non-catalytic component of the proteasome.</text>
</comment>
<evidence type="ECO:0000256" key="1">
    <source>
        <dbReference type="ARBA" id="ARBA00023242"/>
    </source>
</evidence>
<dbReference type="EMBL" id="CH963851">
    <property type="protein sequence ID" value="EDW75169.1"/>
    <property type="molecule type" value="Genomic_DNA"/>
</dbReference>
<dbReference type="PANTHER" id="PTHR32194">
    <property type="entry name" value="METALLOPROTEASE TLDD"/>
    <property type="match status" value="1"/>
</dbReference>
<keyword evidence="5" id="KW-1185">Reference proteome</keyword>
<name>B4MST0_DROWI</name>
<dbReference type="SUPFAM" id="SSF56235">
    <property type="entry name" value="N-terminal nucleophile aminohydrolases (Ntn hydrolases)"/>
    <property type="match status" value="1"/>
</dbReference>
<dbReference type="GO" id="GO:0051603">
    <property type="term" value="P:proteolysis involved in protein catabolic process"/>
    <property type="evidence" value="ECO:0007669"/>
    <property type="project" value="InterPro"/>
</dbReference>
<dbReference type="GO" id="GO:0005634">
    <property type="term" value="C:nucleus"/>
    <property type="evidence" value="ECO:0007669"/>
    <property type="project" value="UniProtKB-SubCell"/>
</dbReference>
<evidence type="ECO:0000313" key="5">
    <source>
        <dbReference type="Proteomes" id="UP000007798"/>
    </source>
</evidence>
<dbReference type="PIRSF" id="PIRSF001213">
    <property type="entry name" value="Psome_endopept_beta"/>
    <property type="match status" value="1"/>
</dbReference>
<sequence length="250" mass="28711">MFNSERLRKNFWSPENNQTDLLPKVGQDAEEPNFIMATHGPSFLGIRFDKGIIFASNTLVAYYSMLRYPNAQRIFKISENILLTGSGDFPDIQSLKRLIDSKMIVEECYKDRKVSPRAVATWLTRILYYRRCQMDPYFVAMGVGGLDEDNTPFLASVDKRGCCYEDYVVASGFVLHMAMPMVRERKPYYRDLTAREAAELVRTSMEVVFYRDCYAIDTYAVGICTDDYCGIQGPFRVAEKWGIAIDVEGY</sequence>
<dbReference type="eggNOG" id="KOG0185">
    <property type="taxonomic scope" value="Eukaryota"/>
</dbReference>
<proteinExistence type="inferred from homology"/>
<dbReference type="PhylomeDB" id="B4MST0"/>
<keyword evidence="3" id="KW-0963">Cytoplasm</keyword>
<dbReference type="Pfam" id="PF00227">
    <property type="entry name" value="Proteasome"/>
    <property type="match status" value="1"/>
</dbReference>
<accession>B4MST0</accession>
<keyword evidence="3" id="KW-0647">Proteasome</keyword>
<dbReference type="PANTHER" id="PTHR32194:SF6">
    <property type="entry name" value="PROTEASOME SUBUNIT BETA"/>
    <property type="match status" value="1"/>
</dbReference>
<keyword evidence="4" id="KW-0378">Hydrolase</keyword>